<evidence type="ECO:0000313" key="2">
    <source>
        <dbReference type="Proteomes" id="UP000019184"/>
    </source>
</evidence>
<organism evidence="1 2">
    <name type="scientific">Candidatus Contendobacter odensis Run_B_J11</name>
    <dbReference type="NCBI Taxonomy" id="1400861"/>
    <lineage>
        <taxon>Bacteria</taxon>
        <taxon>Pseudomonadati</taxon>
        <taxon>Pseudomonadota</taxon>
        <taxon>Gammaproteobacteria</taxon>
        <taxon>Candidatus Competibacteraceae</taxon>
        <taxon>Candidatus Contendibacter</taxon>
    </lineage>
</organism>
<evidence type="ECO:0000313" key="1">
    <source>
        <dbReference type="EMBL" id="CDH45433.1"/>
    </source>
</evidence>
<accession>A0A7U7GCA5</accession>
<protein>
    <submittedName>
        <fullName evidence="1">Uncharacterized protein</fullName>
    </submittedName>
</protein>
<dbReference type="EMBL" id="CBTK010000157">
    <property type="protein sequence ID" value="CDH45433.1"/>
    <property type="molecule type" value="Genomic_DNA"/>
</dbReference>
<reference evidence="1 2" key="1">
    <citation type="journal article" date="2014" name="ISME J.">
        <title>Candidatus Competibacter-lineage genomes retrieved from metagenomes reveal functional metabolic diversity.</title>
        <authorList>
            <person name="McIlroy S.J."/>
            <person name="Albertsen M."/>
            <person name="Andresen E.K."/>
            <person name="Saunders A.M."/>
            <person name="Kristiansen R."/>
            <person name="Stokholm-Bjerregaard M."/>
            <person name="Nielsen K.L."/>
            <person name="Nielsen P.H."/>
        </authorList>
    </citation>
    <scope>NUCLEOTIDE SEQUENCE [LARGE SCALE GENOMIC DNA]</scope>
    <source>
        <strain evidence="1 2">Run_B_J11</strain>
    </source>
</reference>
<dbReference type="Proteomes" id="UP000019184">
    <property type="component" value="Unassembled WGS sequence"/>
</dbReference>
<keyword evidence="2" id="KW-1185">Reference proteome</keyword>
<name>A0A7U7GCA5_9GAMM</name>
<comment type="caution">
    <text evidence="1">The sequence shown here is derived from an EMBL/GenBank/DDBJ whole genome shotgun (WGS) entry which is preliminary data.</text>
</comment>
<dbReference type="AlphaFoldDB" id="A0A7U7GCA5"/>
<sequence>MPTVVLSCIGAVALTLENEWGDRTPRTQIVAIGSISGIDGEVLQGQFDRCPSDKRGK</sequence>
<proteinExistence type="predicted"/>
<gene>
    <name evidence="1" type="ORF">BN874_240004</name>
</gene>